<sequence>MGTLHVLGTGPGDPDGADAPDLLGAADAVFAGPPGPGPDADPEATALFYAEAWRVERVRPREAAAQLDAWFAGRPAGTAVLMVAGPAEADVALGAAVDGLRRLCPGLRVDVRPGVVVAPPHRSPLAH</sequence>
<dbReference type="Proteomes" id="UP000295560">
    <property type="component" value="Unassembled WGS sequence"/>
</dbReference>
<reference evidence="2 3" key="1">
    <citation type="submission" date="2019-03" db="EMBL/GenBank/DDBJ databases">
        <title>Sequencing the genomes of 1000 actinobacteria strains.</title>
        <authorList>
            <person name="Klenk H.-P."/>
        </authorList>
    </citation>
    <scope>NUCLEOTIDE SEQUENCE [LARGE SCALE GENOMIC DNA]</scope>
    <source>
        <strain evidence="2 3">DSM 44969</strain>
    </source>
</reference>
<feature type="region of interest" description="Disordered" evidence="1">
    <location>
        <begin position="1"/>
        <end position="42"/>
    </location>
</feature>
<dbReference type="RefSeq" id="WP_132421444.1">
    <property type="nucleotide sequence ID" value="NZ_SMFZ01000001.1"/>
</dbReference>
<protein>
    <recommendedName>
        <fullName evidence="4">Tetrapyrrole (Corrin/porphyrin) methylase-like protein</fullName>
    </recommendedName>
</protein>
<feature type="compositionally biased region" description="Low complexity" evidence="1">
    <location>
        <begin position="12"/>
        <end position="32"/>
    </location>
</feature>
<evidence type="ECO:0000256" key="1">
    <source>
        <dbReference type="SAM" id="MobiDB-lite"/>
    </source>
</evidence>
<dbReference type="AlphaFoldDB" id="A0A4R1HUQ8"/>
<evidence type="ECO:0008006" key="4">
    <source>
        <dbReference type="Google" id="ProtNLM"/>
    </source>
</evidence>
<evidence type="ECO:0000313" key="3">
    <source>
        <dbReference type="Proteomes" id="UP000295560"/>
    </source>
</evidence>
<organism evidence="2 3">
    <name type="scientific">Pseudonocardia endophytica</name>
    <dbReference type="NCBI Taxonomy" id="401976"/>
    <lineage>
        <taxon>Bacteria</taxon>
        <taxon>Bacillati</taxon>
        <taxon>Actinomycetota</taxon>
        <taxon>Actinomycetes</taxon>
        <taxon>Pseudonocardiales</taxon>
        <taxon>Pseudonocardiaceae</taxon>
        <taxon>Pseudonocardia</taxon>
    </lineage>
</organism>
<name>A0A4R1HUQ8_PSEEN</name>
<comment type="caution">
    <text evidence="2">The sequence shown here is derived from an EMBL/GenBank/DDBJ whole genome shotgun (WGS) entry which is preliminary data.</text>
</comment>
<accession>A0A4R1HUQ8</accession>
<gene>
    <name evidence="2" type="ORF">EV378_0900</name>
</gene>
<keyword evidence="3" id="KW-1185">Reference proteome</keyword>
<dbReference type="EMBL" id="SMFZ01000001">
    <property type="protein sequence ID" value="TCK25103.1"/>
    <property type="molecule type" value="Genomic_DNA"/>
</dbReference>
<evidence type="ECO:0000313" key="2">
    <source>
        <dbReference type="EMBL" id="TCK25103.1"/>
    </source>
</evidence>
<proteinExistence type="predicted"/>
<dbReference type="OrthoDB" id="3579877at2"/>